<keyword evidence="2" id="KW-1185">Reference proteome</keyword>
<dbReference type="RefSeq" id="WP_110323789.1">
    <property type="nucleotide sequence ID" value="NZ_QJKD01000008.1"/>
</dbReference>
<comment type="caution">
    <text evidence="1">The sequence shown here is derived from an EMBL/GenBank/DDBJ whole genome shotgun (WGS) entry which is preliminary data.</text>
</comment>
<sequence length="247" mass="28398">MAQNEQRDWKNEVSRQIAVYKTDKKLLELNDKLKPASKLFPAHIHAMGEEAEEGTRSLIQLIMLDYSKGTGDRTVSVSAHINPEEVKFIYSKNFCGALYVDFSQEKIFGVPDADGLSIVTKLSIKRFDTDTKGEKRRYPWIAEIENGRGIAVRNSNGGTYCQKNSYICDAQVSVNVNDLDMFRLFAKAEAWIRAFEQEYAFRSYLLNLFNKLYLLIKKEISGQTEMIIRHIDQADEWEDDSKCRKAS</sequence>
<gene>
    <name evidence="1" type="ORF">DFR60_10850</name>
</gene>
<accession>A0A2V3Y1H2</accession>
<evidence type="ECO:0000313" key="1">
    <source>
        <dbReference type="EMBL" id="PXX51967.1"/>
    </source>
</evidence>
<evidence type="ECO:0000313" key="2">
    <source>
        <dbReference type="Proteomes" id="UP000248057"/>
    </source>
</evidence>
<name>A0A2V3Y1H2_9FIRM</name>
<proteinExistence type="predicted"/>
<dbReference type="Proteomes" id="UP000248057">
    <property type="component" value="Unassembled WGS sequence"/>
</dbReference>
<organism evidence="1 2">
    <name type="scientific">Hungatella effluvii</name>
    <dbReference type="NCBI Taxonomy" id="1096246"/>
    <lineage>
        <taxon>Bacteria</taxon>
        <taxon>Bacillati</taxon>
        <taxon>Bacillota</taxon>
        <taxon>Clostridia</taxon>
        <taxon>Lachnospirales</taxon>
        <taxon>Lachnospiraceae</taxon>
        <taxon>Hungatella</taxon>
    </lineage>
</organism>
<dbReference type="AlphaFoldDB" id="A0A2V3Y1H2"/>
<dbReference type="EMBL" id="QJKD01000008">
    <property type="protein sequence ID" value="PXX51967.1"/>
    <property type="molecule type" value="Genomic_DNA"/>
</dbReference>
<reference evidence="1 2" key="1">
    <citation type="submission" date="2018-05" db="EMBL/GenBank/DDBJ databases">
        <title>Genomic Encyclopedia of Type Strains, Phase IV (KMG-IV): sequencing the most valuable type-strain genomes for metagenomic binning, comparative biology and taxonomic classification.</title>
        <authorList>
            <person name="Goeker M."/>
        </authorList>
    </citation>
    <scope>NUCLEOTIDE SEQUENCE [LARGE SCALE GENOMIC DNA]</scope>
    <source>
        <strain evidence="1 2">DSM 24995</strain>
    </source>
</reference>
<dbReference type="GeneID" id="86062459"/>
<protein>
    <submittedName>
        <fullName evidence="1">Uncharacterized protein</fullName>
    </submittedName>
</protein>